<reference evidence="2 3" key="1">
    <citation type="submission" date="2019-03" db="EMBL/GenBank/DDBJ databases">
        <title>Genomic Encyclopedia of Archaeal and Bacterial Type Strains, Phase II (KMG-II): from individual species to whole genera.</title>
        <authorList>
            <person name="Goeker M."/>
        </authorList>
    </citation>
    <scope>NUCLEOTIDE SEQUENCE [LARGE SCALE GENOMIC DNA]</scope>
    <source>
        <strain evidence="2 3">DSM 45499</strain>
    </source>
</reference>
<dbReference type="GO" id="GO:0016705">
    <property type="term" value="F:oxidoreductase activity, acting on paired donors, with incorporation or reduction of molecular oxygen"/>
    <property type="evidence" value="ECO:0007669"/>
    <property type="project" value="InterPro"/>
</dbReference>
<name>A0A4R7W0N4_9PSEU</name>
<dbReference type="InterPro" id="IPR050564">
    <property type="entry name" value="F420-G6PD/mer"/>
</dbReference>
<dbReference type="OrthoDB" id="4760590at2"/>
<organism evidence="2 3">
    <name type="scientific">Actinophytocola oryzae</name>
    <dbReference type="NCBI Taxonomy" id="502181"/>
    <lineage>
        <taxon>Bacteria</taxon>
        <taxon>Bacillati</taxon>
        <taxon>Actinomycetota</taxon>
        <taxon>Actinomycetes</taxon>
        <taxon>Pseudonocardiales</taxon>
        <taxon>Pseudonocardiaceae</taxon>
    </lineage>
</organism>
<dbReference type="InterPro" id="IPR036661">
    <property type="entry name" value="Luciferase-like_sf"/>
</dbReference>
<evidence type="ECO:0000259" key="1">
    <source>
        <dbReference type="Pfam" id="PF00296"/>
    </source>
</evidence>
<keyword evidence="3" id="KW-1185">Reference proteome</keyword>
<proteinExistence type="predicted"/>
<dbReference type="InterPro" id="IPR019922">
    <property type="entry name" value="Lucif-like_OxRdatse_MSMEG_4141"/>
</dbReference>
<evidence type="ECO:0000313" key="2">
    <source>
        <dbReference type="EMBL" id="TDV55087.1"/>
    </source>
</evidence>
<dbReference type="SUPFAM" id="SSF51679">
    <property type="entry name" value="Bacterial luciferase-like"/>
    <property type="match status" value="1"/>
</dbReference>
<protein>
    <submittedName>
        <fullName evidence="2">Putative F420-dependent oxidoreductase</fullName>
    </submittedName>
</protein>
<dbReference type="EMBL" id="SOCP01000003">
    <property type="protein sequence ID" value="TDV55087.1"/>
    <property type="molecule type" value="Genomic_DNA"/>
</dbReference>
<comment type="caution">
    <text evidence="2">The sequence shown here is derived from an EMBL/GenBank/DDBJ whole genome shotgun (WGS) entry which is preliminary data.</text>
</comment>
<sequence>MFGRLGVWTWAFDENPWPVVRDAVTEIEELGYGTVWFGEGAGRDAPTQAGLLLSATSRLVVAPGIANIYRRPAAAMAQAERTLSEAYPGRFVLGLGVGAKAMTGDRWRPPIGAMTDYLTAMDEARLTGPAPAAPPRRVLAALGPRMLRLAADRTAGAHPYLLPVEHTAYARELMGPDAVLAVHQSVVLEPDRTRARELARSSVAGWLAHSDMVPSRWRMVREVTGFTDEDRDGGGSDRLVDAMVAAGDVDTIARRVADQFAAGANHVCLGVATGSPTPALGLRELRELAGISAV</sequence>
<dbReference type="PANTHER" id="PTHR43244:SF2">
    <property type="entry name" value="CONSERVED HYPOTHETICAL ALANINE AND PROLINE-RICH PROTEIN"/>
    <property type="match status" value="1"/>
</dbReference>
<dbReference type="NCBIfam" id="TIGR03620">
    <property type="entry name" value="F420_MSMEG_4141"/>
    <property type="match status" value="1"/>
</dbReference>
<dbReference type="Gene3D" id="3.20.20.30">
    <property type="entry name" value="Luciferase-like domain"/>
    <property type="match status" value="1"/>
</dbReference>
<dbReference type="RefSeq" id="WP_133902192.1">
    <property type="nucleotide sequence ID" value="NZ_SOCP01000003.1"/>
</dbReference>
<evidence type="ECO:0000313" key="3">
    <source>
        <dbReference type="Proteomes" id="UP000294927"/>
    </source>
</evidence>
<gene>
    <name evidence="2" type="ORF">CLV71_103328</name>
</gene>
<dbReference type="Pfam" id="PF00296">
    <property type="entry name" value="Bac_luciferase"/>
    <property type="match status" value="1"/>
</dbReference>
<dbReference type="InterPro" id="IPR011251">
    <property type="entry name" value="Luciferase-like_dom"/>
</dbReference>
<dbReference type="Proteomes" id="UP000294927">
    <property type="component" value="Unassembled WGS sequence"/>
</dbReference>
<feature type="domain" description="Luciferase-like" evidence="1">
    <location>
        <begin position="16"/>
        <end position="265"/>
    </location>
</feature>
<dbReference type="AlphaFoldDB" id="A0A4R7W0N4"/>
<accession>A0A4R7W0N4</accession>
<dbReference type="PANTHER" id="PTHR43244">
    <property type="match status" value="1"/>
</dbReference>